<dbReference type="InterPro" id="IPR026838">
    <property type="entry name" value="YheC/D"/>
</dbReference>
<dbReference type="GO" id="GO:0005737">
    <property type="term" value="C:cytoplasm"/>
    <property type="evidence" value="ECO:0007669"/>
    <property type="project" value="TreeGrafter"/>
</dbReference>
<dbReference type="PANTHER" id="PTHR21621:SF2">
    <property type="entry name" value="COENZYME GAMMA-F420-2:ALPHA-L-GLUTAMATE LIGASE"/>
    <property type="match status" value="1"/>
</dbReference>
<organism evidence="1 2">
    <name type="scientific">Fredinandcohnia quinoae</name>
    <dbReference type="NCBI Taxonomy" id="2918902"/>
    <lineage>
        <taxon>Bacteria</taxon>
        <taxon>Bacillati</taxon>
        <taxon>Bacillota</taxon>
        <taxon>Bacilli</taxon>
        <taxon>Bacillales</taxon>
        <taxon>Bacillaceae</taxon>
        <taxon>Fredinandcohnia</taxon>
    </lineage>
</organism>
<dbReference type="AlphaFoldDB" id="A0AAW5ED78"/>
<reference evidence="1" key="1">
    <citation type="submission" date="2022-02" db="EMBL/GenBank/DDBJ databases">
        <title>Fredinandcohnia quinoae sp. nov. isolated from Chenopodium quinoa seeds.</title>
        <authorList>
            <person name="Saati-Santamaria Z."/>
            <person name="Flores-Felix J.D."/>
            <person name="Igual J.M."/>
            <person name="Velazquez E."/>
            <person name="Garcia-Fraile P."/>
            <person name="Martinez-Molina E."/>
        </authorList>
    </citation>
    <scope>NUCLEOTIDE SEQUENCE</scope>
    <source>
        <strain evidence="1">SECRCQ15</strain>
    </source>
</reference>
<keyword evidence="2" id="KW-1185">Reference proteome</keyword>
<evidence type="ECO:0000313" key="2">
    <source>
        <dbReference type="Proteomes" id="UP001431131"/>
    </source>
</evidence>
<dbReference type="Proteomes" id="UP001431131">
    <property type="component" value="Unassembled WGS sequence"/>
</dbReference>
<dbReference type="GO" id="GO:0043774">
    <property type="term" value="F:coenzyme F420-2 alpha-glutamyl ligase activity"/>
    <property type="evidence" value="ECO:0007669"/>
    <property type="project" value="TreeGrafter"/>
</dbReference>
<gene>
    <name evidence="1" type="ORF">MJG50_17305</name>
</gene>
<dbReference type="Pfam" id="PF14398">
    <property type="entry name" value="ATPgrasp_YheCD"/>
    <property type="match status" value="1"/>
</dbReference>
<dbReference type="RefSeq" id="WP_240257014.1">
    <property type="nucleotide sequence ID" value="NZ_JAKTTI010000033.1"/>
</dbReference>
<comment type="caution">
    <text evidence="1">The sequence shown here is derived from an EMBL/GenBank/DDBJ whole genome shotgun (WGS) entry which is preliminary data.</text>
</comment>
<protein>
    <submittedName>
        <fullName evidence="1">YheC/YheD family protein</fullName>
    </submittedName>
</protein>
<sequence length="456" mass="52515">MTEKIVIEIIPVPDEQLTNKEIKISENIVQRLSLQTQKYIELFCSRNSALVEIVSIKESEDIIYGSHSLLGSLNLPIEEITLSIQKIAKDKISIGPIVCVLTEIHEKENKISFGSIDEFCAEMAIYSHQVGVLFYVTSLKTFKENSGYLFINSVWTKTVVPYPEVVHNRIHSRKKEQSNQFISFTDQLNEHHIPIFNDHFLNKWEVHEILQANDHLLPYLPDTHLLTNKNSLYEMIERHECIFVKPVHGSQGRHIIRIRKKNNHTYFLDYTSFSGDLETVYPSINSLFQSLKSRFIQKTFIIQECLQLLLYDEKPLDFRFLCQKQKHDKWEITSAVTRVSSKGQFVSNIARGGEIRKINEVLHANFDIQKIPHIKKMMQELSLEIASIIDISSNGYFAELGIDLALDENGKPAIIEVNTKPSKNMEQEKVPGKIRPSAKAIIHHCIFLATRKESST</sequence>
<dbReference type="Gene3D" id="3.30.470.20">
    <property type="entry name" value="ATP-grasp fold, B domain"/>
    <property type="match status" value="1"/>
</dbReference>
<proteinExistence type="predicted"/>
<dbReference type="SUPFAM" id="SSF56059">
    <property type="entry name" value="Glutathione synthetase ATP-binding domain-like"/>
    <property type="match status" value="1"/>
</dbReference>
<dbReference type="PANTHER" id="PTHR21621">
    <property type="entry name" value="RIBOSOMAL PROTEIN S6 MODIFICATION PROTEIN"/>
    <property type="match status" value="1"/>
</dbReference>
<accession>A0AAW5ED78</accession>
<name>A0AAW5ED78_9BACI</name>
<evidence type="ECO:0000313" key="1">
    <source>
        <dbReference type="EMBL" id="MCH1627093.1"/>
    </source>
</evidence>
<dbReference type="EMBL" id="JAKTTI010000033">
    <property type="protein sequence ID" value="MCH1627093.1"/>
    <property type="molecule type" value="Genomic_DNA"/>
</dbReference>